<reference evidence="2 3" key="2">
    <citation type="submission" date="2018-06" db="EMBL/GenBank/DDBJ databases">
        <authorList>
            <consortium name="Pathogen Informatics"/>
            <person name="Doyle S."/>
        </authorList>
    </citation>
    <scope>NUCLEOTIDE SEQUENCE [LARGE SCALE GENOMIC DNA]</scope>
    <source>
        <strain evidence="2 3">EOE047</strain>
    </source>
</reference>
<evidence type="ECO:0000313" key="2">
    <source>
        <dbReference type="EMBL" id="SRC27772.1"/>
    </source>
</evidence>
<dbReference type="Proteomes" id="UP000249918">
    <property type="component" value="Unassembled WGS sequence"/>
</dbReference>
<evidence type="ECO:0000313" key="1">
    <source>
        <dbReference type="EMBL" id="CZQ66200.1"/>
    </source>
</evidence>
<dbReference type="AlphaFoldDB" id="A0AAX2ML58"/>
<comment type="caution">
    <text evidence="2">The sequence shown here is derived from an EMBL/GenBank/DDBJ whole genome shotgun (WGS) entry which is preliminary data.</text>
</comment>
<sequence>MELKEVNFKVVEYKNILINHKREIIFVDFGINVIKEFSI</sequence>
<evidence type="ECO:0000313" key="3">
    <source>
        <dbReference type="Proteomes" id="UP000249918"/>
    </source>
</evidence>
<dbReference type="EMBL" id="FJNR01000012">
    <property type="protein sequence ID" value="CZQ66200.1"/>
    <property type="molecule type" value="Genomic_DNA"/>
</dbReference>
<accession>A0AAX2ML58</accession>
<gene>
    <name evidence="1" type="ORF">ERS391062_01909</name>
    <name evidence="2" type="ORF">SAMEA1466929_01779</name>
</gene>
<organism evidence="2 3">
    <name type="scientific">Staphylococcus aureus</name>
    <dbReference type="NCBI Taxonomy" id="1280"/>
    <lineage>
        <taxon>Bacteria</taxon>
        <taxon>Bacillati</taxon>
        <taxon>Bacillota</taxon>
        <taxon>Bacilli</taxon>
        <taxon>Bacillales</taxon>
        <taxon>Staphylococcaceae</taxon>
        <taxon>Staphylococcus</taxon>
    </lineage>
</organism>
<protein>
    <submittedName>
        <fullName evidence="2">Uncharacterized protein</fullName>
    </submittedName>
</protein>
<dbReference type="Proteomes" id="UP000070985">
    <property type="component" value="Unassembled WGS sequence"/>
</dbReference>
<name>A0AAX2ML58_STAAU</name>
<dbReference type="EMBL" id="UDJK01000007">
    <property type="protein sequence ID" value="SRC27772.1"/>
    <property type="molecule type" value="Genomic_DNA"/>
</dbReference>
<proteinExistence type="predicted"/>
<reference evidence="1" key="1">
    <citation type="submission" date="2016-02" db="EMBL/GenBank/DDBJ databases">
        <authorList>
            <consortium name="Pathogen Informatics"/>
        </authorList>
    </citation>
    <scope>NUCLEOTIDE SEQUENCE</scope>
    <source>
        <strain evidence="1">1943STDY5698364</strain>
    </source>
</reference>